<organism evidence="12 13">
    <name type="scientific">Fodinibius salsisoli</name>
    <dbReference type="NCBI Taxonomy" id="2820877"/>
    <lineage>
        <taxon>Bacteria</taxon>
        <taxon>Pseudomonadati</taxon>
        <taxon>Balneolota</taxon>
        <taxon>Balneolia</taxon>
        <taxon>Balneolales</taxon>
        <taxon>Balneolaceae</taxon>
        <taxon>Fodinibius</taxon>
    </lineage>
</organism>
<dbReference type="PROSITE" id="PS52016">
    <property type="entry name" value="TONB_DEPENDENT_REC_3"/>
    <property type="match status" value="1"/>
</dbReference>
<evidence type="ECO:0000256" key="8">
    <source>
        <dbReference type="PROSITE-ProRule" id="PRU01360"/>
    </source>
</evidence>
<keyword evidence="2 8" id="KW-0813">Transport</keyword>
<evidence type="ECO:0000259" key="11">
    <source>
        <dbReference type="Pfam" id="PF07715"/>
    </source>
</evidence>
<dbReference type="EMBL" id="JAGGJA010000010">
    <property type="protein sequence ID" value="MCW9708119.1"/>
    <property type="molecule type" value="Genomic_DNA"/>
</dbReference>
<proteinExistence type="inferred from homology"/>
<gene>
    <name evidence="12" type="ORF">J6I44_14735</name>
</gene>
<keyword evidence="6 8" id="KW-0472">Membrane</keyword>
<keyword evidence="4 8" id="KW-0812">Transmembrane</keyword>
<evidence type="ECO:0000256" key="1">
    <source>
        <dbReference type="ARBA" id="ARBA00004571"/>
    </source>
</evidence>
<evidence type="ECO:0000256" key="2">
    <source>
        <dbReference type="ARBA" id="ARBA00022448"/>
    </source>
</evidence>
<dbReference type="InterPro" id="IPR036942">
    <property type="entry name" value="Beta-barrel_TonB_sf"/>
</dbReference>
<dbReference type="SUPFAM" id="SSF49464">
    <property type="entry name" value="Carboxypeptidase regulatory domain-like"/>
    <property type="match status" value="1"/>
</dbReference>
<dbReference type="SUPFAM" id="SSF56935">
    <property type="entry name" value="Porins"/>
    <property type="match status" value="1"/>
</dbReference>
<dbReference type="InterPro" id="IPR023996">
    <property type="entry name" value="TonB-dep_OMP_SusC/RagA"/>
</dbReference>
<dbReference type="InterPro" id="IPR039426">
    <property type="entry name" value="TonB-dep_rcpt-like"/>
</dbReference>
<dbReference type="InterPro" id="IPR000531">
    <property type="entry name" value="Beta-barrel_TonB"/>
</dbReference>
<evidence type="ECO:0000256" key="3">
    <source>
        <dbReference type="ARBA" id="ARBA00022452"/>
    </source>
</evidence>
<dbReference type="InterPro" id="IPR037066">
    <property type="entry name" value="Plug_dom_sf"/>
</dbReference>
<evidence type="ECO:0000256" key="5">
    <source>
        <dbReference type="ARBA" id="ARBA00023077"/>
    </source>
</evidence>
<dbReference type="Pfam" id="PF00593">
    <property type="entry name" value="TonB_dep_Rec_b-barrel"/>
    <property type="match status" value="1"/>
</dbReference>
<keyword evidence="13" id="KW-1185">Reference proteome</keyword>
<dbReference type="Gene3D" id="2.170.130.10">
    <property type="entry name" value="TonB-dependent receptor, plug domain"/>
    <property type="match status" value="1"/>
</dbReference>
<dbReference type="Gene3D" id="2.60.40.1120">
    <property type="entry name" value="Carboxypeptidase-like, regulatory domain"/>
    <property type="match status" value="1"/>
</dbReference>
<evidence type="ECO:0000256" key="6">
    <source>
        <dbReference type="ARBA" id="ARBA00023136"/>
    </source>
</evidence>
<comment type="subcellular location">
    <subcellularLocation>
        <location evidence="1 8">Cell outer membrane</location>
        <topology evidence="1 8">Multi-pass membrane protein</topology>
    </subcellularLocation>
</comment>
<dbReference type="Proteomes" id="UP001207918">
    <property type="component" value="Unassembled WGS sequence"/>
</dbReference>
<evidence type="ECO:0000256" key="7">
    <source>
        <dbReference type="ARBA" id="ARBA00023237"/>
    </source>
</evidence>
<dbReference type="Pfam" id="PF07715">
    <property type="entry name" value="Plug"/>
    <property type="match status" value="1"/>
</dbReference>
<reference evidence="12 13" key="1">
    <citation type="submission" date="2021-03" db="EMBL/GenBank/DDBJ databases">
        <title>Aliifodinibius sp. nov., a new bacterium isolated from saline soil.</title>
        <authorList>
            <person name="Galisteo C."/>
            <person name="De La Haba R."/>
            <person name="Sanchez-Porro C."/>
            <person name="Ventosa A."/>
        </authorList>
    </citation>
    <scope>NUCLEOTIDE SEQUENCE [LARGE SCALE GENOMIC DNA]</scope>
    <source>
        <strain evidence="12 13">1BSP15-2V2</strain>
    </source>
</reference>
<accession>A0ABT3PQI3</accession>
<name>A0ABT3PQI3_9BACT</name>
<keyword evidence="7 8" id="KW-0998">Cell outer membrane</keyword>
<dbReference type="NCBIfam" id="TIGR04056">
    <property type="entry name" value="OMP_RagA_SusC"/>
    <property type="match status" value="1"/>
</dbReference>
<dbReference type="InterPro" id="IPR008969">
    <property type="entry name" value="CarboxyPept-like_regulatory"/>
</dbReference>
<evidence type="ECO:0000256" key="4">
    <source>
        <dbReference type="ARBA" id="ARBA00022692"/>
    </source>
</evidence>
<evidence type="ECO:0000259" key="10">
    <source>
        <dbReference type="Pfam" id="PF00593"/>
    </source>
</evidence>
<comment type="similarity">
    <text evidence="8 9">Belongs to the TonB-dependent receptor family.</text>
</comment>
<dbReference type="Gene3D" id="3.55.50.30">
    <property type="match status" value="1"/>
</dbReference>
<dbReference type="Gene3D" id="2.40.170.20">
    <property type="entry name" value="TonB-dependent receptor, beta-barrel domain"/>
    <property type="match status" value="1"/>
</dbReference>
<dbReference type="InterPro" id="IPR012910">
    <property type="entry name" value="Plug_dom"/>
</dbReference>
<feature type="domain" description="TonB-dependent receptor plug" evidence="11">
    <location>
        <begin position="244"/>
        <end position="354"/>
    </location>
</feature>
<keyword evidence="12" id="KW-0675">Receptor</keyword>
<keyword evidence="5 9" id="KW-0798">TonB box</keyword>
<sequence length="1186" mass="131856">MLKYSDKWSFVLLLMLMIIFVSGMNMYAVGQSGSKTENVSNDLVASSLIKYPDQNQSASITNKIISVNLEEQRLLDALNQLAENNGLSLVYSKEILPLNKSVTVNLRRVTFNKVMYRLLEGTKLRYGISQGKKLVVFNDNHKALKEVKQQLETISGRVTDALTEETMPAVNIAIKGTSQGTSTNTDGTYELNVPSLQDTLVFSFIGYQTKEVPINGRTTINVNLNPTTVEGEEMVVVGFGEQKKESLVSSISTVSVGELQKSPSSNLTTMMQGRVAGMIGFQRSGEPGADNSDFFIRGLGTFGAGKVNPLILIDGIESTTTDMARLQPDDISSFSVLKDATAAAVYGARGANGVVLIKTKSGHSGETLFKFRAETKVSTNTQNFQFADNIRYMNLANQAALTRDPNAILPYSQSKIDHTEAGDDPLLYPNNDWIDQLVKDYTVNQSYNMSASGGSDKVQYYVAGTYNRDTGVLKVDGQNDFNNNISLQNYSVRSNINLDLTSTTEGIIRVYGQFDNYSGPVGGYDENGNRIDGGQRIFNAAIWSNPVKFPAVYPSSMRPWLEHPMFGGAVTGRGSNTLLTNPYAEMVKGYQVYKRSTIRPQIEIKQDLDFVTTGLSARAMGYLNRYSYFDVARQYNPFYYNSYRNTSTGDTNLRVLNDGSTNSVGVTGSEYLNYNEGTKSLDSDMYVEAAVNYNRTFVDKHAVSGMLIGLMSSYQTGNAGNVQSSLPQRNIGLSGRFTYGFDDRYLLEFNFGYNGSERFAENHRFGFFPSLGLAYRISNEDFFNPFDGAISELKLRASYGLIGNDAIGARGDRFFYLSSVNLNNNTYSATFGEEYDYSRPGVSTSRYSNPNISWEKSEQINLGFDLSLFSSSTNLVVDVYRRHRTNILQPRSYLNPSMGLMATPSANTGEAQSQGVDVSLDYQKQISKDWWAQMRGNLTYATSEKTKVDEINYPAGMEYRSQEGHSISQRFGYIAERLFVDDTEVANAPTQFGEYMGGDIKYYDVNDDGVISGADRVPLGYPTTPEIIYGLGGTVGFKSFDFSFFFQGSARSSFFINSQNISPFVINGSSQNGLLDVIANDHWSEENRDLYSFWPRMSNTFIENNNQQSTWWMRDGSFLRLKTLEAGYQLPASVAEKAGLRNLRLYATATNIAVWSKFKLWDPEMGADGLGYPIQSQFNFGIEVEL</sequence>
<evidence type="ECO:0000313" key="12">
    <source>
        <dbReference type="EMBL" id="MCW9708119.1"/>
    </source>
</evidence>
<dbReference type="Pfam" id="PF13715">
    <property type="entry name" value="CarbopepD_reg_2"/>
    <property type="match status" value="1"/>
</dbReference>
<evidence type="ECO:0000313" key="13">
    <source>
        <dbReference type="Proteomes" id="UP001207918"/>
    </source>
</evidence>
<keyword evidence="3 8" id="KW-1134">Transmembrane beta strand</keyword>
<protein>
    <submittedName>
        <fullName evidence="12">TonB-dependent receptor</fullName>
    </submittedName>
</protein>
<feature type="domain" description="TonB-dependent receptor-like beta-barrel" evidence="10">
    <location>
        <begin position="616"/>
        <end position="1151"/>
    </location>
</feature>
<evidence type="ECO:0000256" key="9">
    <source>
        <dbReference type="RuleBase" id="RU003357"/>
    </source>
</evidence>
<dbReference type="NCBIfam" id="TIGR04057">
    <property type="entry name" value="SusC_RagA_signa"/>
    <property type="match status" value="1"/>
</dbReference>
<comment type="caution">
    <text evidence="12">The sequence shown here is derived from an EMBL/GenBank/DDBJ whole genome shotgun (WGS) entry which is preliminary data.</text>
</comment>
<dbReference type="InterPro" id="IPR023997">
    <property type="entry name" value="TonB-dep_OMP_SusC/RagA_CS"/>
</dbReference>